<evidence type="ECO:0000256" key="1">
    <source>
        <dbReference type="SAM" id="MobiDB-lite"/>
    </source>
</evidence>
<feature type="compositionally biased region" description="Basic residues" evidence="1">
    <location>
        <begin position="1"/>
        <end position="21"/>
    </location>
</feature>
<dbReference type="Proteomes" id="UP000276215">
    <property type="component" value="Unassembled WGS sequence"/>
</dbReference>
<sequence>MHKLCQLRARKKGKKNKRRTGKVKENKFSFHIKAWLRRKLLEVKQQMRRRAALRFCNWALTCIHICNILRT</sequence>
<name>A0A3N4JKH7_9PEZI</name>
<reference evidence="2 3" key="1">
    <citation type="journal article" date="2018" name="Nat. Ecol. Evol.">
        <title>Pezizomycetes genomes reveal the molecular basis of ectomycorrhizal truffle lifestyle.</title>
        <authorList>
            <person name="Murat C."/>
            <person name="Payen T."/>
            <person name="Noel B."/>
            <person name="Kuo A."/>
            <person name="Morin E."/>
            <person name="Chen J."/>
            <person name="Kohler A."/>
            <person name="Krizsan K."/>
            <person name="Balestrini R."/>
            <person name="Da Silva C."/>
            <person name="Montanini B."/>
            <person name="Hainaut M."/>
            <person name="Levati E."/>
            <person name="Barry K.W."/>
            <person name="Belfiori B."/>
            <person name="Cichocki N."/>
            <person name="Clum A."/>
            <person name="Dockter R.B."/>
            <person name="Fauchery L."/>
            <person name="Guy J."/>
            <person name="Iotti M."/>
            <person name="Le Tacon F."/>
            <person name="Lindquist E.A."/>
            <person name="Lipzen A."/>
            <person name="Malagnac F."/>
            <person name="Mello A."/>
            <person name="Molinier V."/>
            <person name="Miyauchi S."/>
            <person name="Poulain J."/>
            <person name="Riccioni C."/>
            <person name="Rubini A."/>
            <person name="Sitrit Y."/>
            <person name="Splivallo R."/>
            <person name="Traeger S."/>
            <person name="Wang M."/>
            <person name="Zifcakova L."/>
            <person name="Wipf D."/>
            <person name="Zambonelli A."/>
            <person name="Paolocci F."/>
            <person name="Nowrousian M."/>
            <person name="Ottonello S."/>
            <person name="Baldrian P."/>
            <person name="Spatafora J.W."/>
            <person name="Henrissat B."/>
            <person name="Nagy L.G."/>
            <person name="Aury J.M."/>
            <person name="Wincker P."/>
            <person name="Grigoriev I.V."/>
            <person name="Bonfante P."/>
            <person name="Martin F.M."/>
        </authorList>
    </citation>
    <scope>NUCLEOTIDE SEQUENCE [LARGE SCALE GENOMIC DNA]</scope>
    <source>
        <strain evidence="2 3">120613-1</strain>
    </source>
</reference>
<accession>A0A3N4JKH7</accession>
<organism evidence="2 3">
    <name type="scientific">Choiromyces venosus 120613-1</name>
    <dbReference type="NCBI Taxonomy" id="1336337"/>
    <lineage>
        <taxon>Eukaryota</taxon>
        <taxon>Fungi</taxon>
        <taxon>Dikarya</taxon>
        <taxon>Ascomycota</taxon>
        <taxon>Pezizomycotina</taxon>
        <taxon>Pezizomycetes</taxon>
        <taxon>Pezizales</taxon>
        <taxon>Tuberaceae</taxon>
        <taxon>Choiromyces</taxon>
    </lineage>
</organism>
<keyword evidence="3" id="KW-1185">Reference proteome</keyword>
<gene>
    <name evidence="2" type="ORF">L873DRAFT_1809221</name>
</gene>
<proteinExistence type="predicted"/>
<evidence type="ECO:0000313" key="3">
    <source>
        <dbReference type="Proteomes" id="UP000276215"/>
    </source>
</evidence>
<feature type="region of interest" description="Disordered" evidence="1">
    <location>
        <begin position="1"/>
        <end position="23"/>
    </location>
</feature>
<protein>
    <submittedName>
        <fullName evidence="2">Uncharacterized protein</fullName>
    </submittedName>
</protein>
<evidence type="ECO:0000313" key="2">
    <source>
        <dbReference type="EMBL" id="RPA97777.1"/>
    </source>
</evidence>
<dbReference type="EMBL" id="ML120401">
    <property type="protein sequence ID" value="RPA97777.1"/>
    <property type="molecule type" value="Genomic_DNA"/>
</dbReference>
<dbReference type="AlphaFoldDB" id="A0A3N4JKH7"/>